<organism evidence="2 3">
    <name type="scientific">Hymenobacter jeollabukensis</name>
    <dbReference type="NCBI Taxonomy" id="2025313"/>
    <lineage>
        <taxon>Bacteria</taxon>
        <taxon>Pseudomonadati</taxon>
        <taxon>Bacteroidota</taxon>
        <taxon>Cytophagia</taxon>
        <taxon>Cytophagales</taxon>
        <taxon>Hymenobacteraceae</taxon>
        <taxon>Hymenobacter</taxon>
    </lineage>
</organism>
<reference evidence="2 3" key="1">
    <citation type="submission" date="2019-05" db="EMBL/GenBank/DDBJ databases">
        <title>Hymenobacter edaphi sp. nov., isolated from abandoned arsenic-contaminated farmland soil.</title>
        <authorList>
            <person name="Nie L."/>
        </authorList>
    </citation>
    <scope>NUCLEOTIDE SEQUENCE [LARGE SCALE GENOMIC DNA]</scope>
    <source>
        <strain evidence="2 3">1-3-3-8</strain>
    </source>
</reference>
<feature type="signal peptide" evidence="1">
    <location>
        <begin position="1"/>
        <end position="23"/>
    </location>
</feature>
<protein>
    <submittedName>
        <fullName evidence="2">Conjugative transposon protein TraN</fullName>
    </submittedName>
</protein>
<sequence>MKTTSCLALTLVLLTVRPTSAVAQTTASSQKLPNATEATKLPTLPLYVSDQKTTHLVFPSPVTYVDLGSTGLIAAKATGSENIVRVKAASAGFGETNMTVLTTGGKLYSFVVNYQRSPRMVGIDLGTANGSADKGKLPTTALYVSDQKTTHLVFPYPVTYVDLGNSGIIAAKATGAENIVRVKSAGTRFPETNITVLTSNGKLYMFTVNYQHDPKVLSLDMGAASSQVTSSESGEAILSNSPIPQGNLDAYSKQALARGGSSAGESKNQLTVKCGDVGYKQETLFFPLHVANKSNVTYDVDFVKFYIQDKKVAKRTAEQAIEITPIYVYNGSQKKIDVKGKLEQVYVFKKFTIPDQKQLIIEVYEKGGGRNVKLHLANSDLLKARTFQ</sequence>
<accession>A0A5R8WI49</accession>
<dbReference type="InterPro" id="IPR022298">
    <property type="entry name" value="Conjug_transposon_TraN"/>
</dbReference>
<keyword evidence="3" id="KW-1185">Reference proteome</keyword>
<evidence type="ECO:0000313" key="2">
    <source>
        <dbReference type="EMBL" id="TLM88521.1"/>
    </source>
</evidence>
<proteinExistence type="predicted"/>
<dbReference type="Pfam" id="PF13595">
    <property type="entry name" value="DUF4138"/>
    <property type="match status" value="2"/>
</dbReference>
<feature type="chain" id="PRO_5024445969" evidence="1">
    <location>
        <begin position="24"/>
        <end position="388"/>
    </location>
</feature>
<name>A0A5R8WI49_9BACT</name>
<keyword evidence="1" id="KW-0732">Signal</keyword>
<dbReference type="OrthoDB" id="1038500at2"/>
<dbReference type="AlphaFoldDB" id="A0A5R8WI49"/>
<dbReference type="RefSeq" id="WP_138082105.1">
    <property type="nucleotide sequence ID" value="NZ_VAJM01000018.1"/>
</dbReference>
<gene>
    <name evidence="2" type="primary">traN</name>
    <name evidence="2" type="ORF">FDY95_24475</name>
</gene>
<dbReference type="Proteomes" id="UP000305517">
    <property type="component" value="Unassembled WGS sequence"/>
</dbReference>
<dbReference type="NCBIfam" id="TIGR03780">
    <property type="entry name" value="Bac_Flav_CT_N"/>
    <property type="match status" value="1"/>
</dbReference>
<comment type="caution">
    <text evidence="2">The sequence shown here is derived from an EMBL/GenBank/DDBJ whole genome shotgun (WGS) entry which is preliminary data.</text>
</comment>
<evidence type="ECO:0000313" key="3">
    <source>
        <dbReference type="Proteomes" id="UP000305517"/>
    </source>
</evidence>
<evidence type="ECO:0000256" key="1">
    <source>
        <dbReference type="SAM" id="SignalP"/>
    </source>
</evidence>
<dbReference type="EMBL" id="VAJM01000018">
    <property type="protein sequence ID" value="TLM88521.1"/>
    <property type="molecule type" value="Genomic_DNA"/>
</dbReference>